<dbReference type="Proteomes" id="UP000663832">
    <property type="component" value="Unassembled WGS sequence"/>
</dbReference>
<name>A0A814J017_9BILA</name>
<accession>A0A814J017</accession>
<keyword evidence="3" id="KW-1185">Reference proteome</keyword>
<gene>
    <name evidence="1" type="ORF">BJG266_LOCUS3226</name>
    <name evidence="2" type="ORF">QVE165_LOCUS16565</name>
</gene>
<dbReference type="EMBL" id="CAJNOM010000093">
    <property type="protein sequence ID" value="CAF1031497.1"/>
    <property type="molecule type" value="Genomic_DNA"/>
</dbReference>
<proteinExistence type="predicted"/>
<dbReference type="AlphaFoldDB" id="A0A814J017"/>
<sequence length="70" mass="8539">MIVYLNTIRKHLEDYQLELKCLESIYSLLLLVNVNKIRYEYKQKLDDYKTLVNDVEQFRLIIEKIKNDDS</sequence>
<organism evidence="2 3">
    <name type="scientific">Adineta steineri</name>
    <dbReference type="NCBI Taxonomy" id="433720"/>
    <lineage>
        <taxon>Eukaryota</taxon>
        <taxon>Metazoa</taxon>
        <taxon>Spiralia</taxon>
        <taxon>Gnathifera</taxon>
        <taxon>Rotifera</taxon>
        <taxon>Eurotatoria</taxon>
        <taxon>Bdelloidea</taxon>
        <taxon>Adinetida</taxon>
        <taxon>Adinetidae</taxon>
        <taxon>Adineta</taxon>
    </lineage>
</organism>
<reference evidence="2" key="1">
    <citation type="submission" date="2021-02" db="EMBL/GenBank/DDBJ databases">
        <authorList>
            <person name="Nowell W R."/>
        </authorList>
    </citation>
    <scope>NUCLEOTIDE SEQUENCE</scope>
</reference>
<protein>
    <submittedName>
        <fullName evidence="2">Uncharacterized protein</fullName>
    </submittedName>
</protein>
<evidence type="ECO:0000313" key="3">
    <source>
        <dbReference type="Proteomes" id="UP000663832"/>
    </source>
</evidence>
<dbReference type="EMBL" id="CAJNOI010000007">
    <property type="protein sequence ID" value="CAF0764860.1"/>
    <property type="molecule type" value="Genomic_DNA"/>
</dbReference>
<evidence type="ECO:0000313" key="1">
    <source>
        <dbReference type="EMBL" id="CAF0764860.1"/>
    </source>
</evidence>
<comment type="caution">
    <text evidence="2">The sequence shown here is derived from an EMBL/GenBank/DDBJ whole genome shotgun (WGS) entry which is preliminary data.</text>
</comment>
<evidence type="ECO:0000313" key="2">
    <source>
        <dbReference type="EMBL" id="CAF1031497.1"/>
    </source>
</evidence>
<dbReference type="Proteomes" id="UP000663877">
    <property type="component" value="Unassembled WGS sequence"/>
</dbReference>